<dbReference type="PANTHER" id="PTHR44227">
    <property type="match status" value="1"/>
</dbReference>
<feature type="transmembrane region" description="Helical" evidence="3">
    <location>
        <begin position="170"/>
        <end position="199"/>
    </location>
</feature>
<evidence type="ECO:0000313" key="4">
    <source>
        <dbReference type="EMBL" id="PJE66865.1"/>
    </source>
</evidence>
<sequence>MLRRLWLVVALGLVLYLPSLPNHFVWDDEEQVVANEAVHSMSHIGELLSGSTFNSGGSTKLGGIYYKPLMSVSFAVVYSIFGPSPWAFHLLQIGLHMGSVILFYFIFCKLWKNEKIALFMACLFLVHPQNVETVVYISSLQDTLFMFFGMLGLTWIVMREKPIEWKDLLYAGMGVFWALLGKETGILFMVIIGMYLWLYQTKKDFWRWIMILAGILGIYLFFRVGLAHVGLYKNAFTPMATLPIITRLGNMSGIVWYYLVQFVWPSQLAISQHWVNNNPGIFEYLSLLGIVGGWLAILWWGVKNKVRNFVFFWLWFGLALAFHAQIFPLDLTVAERWFYLPMAGLVGAMGSMVRRSWRIERRWWGVMAMIIIIIALFVRSSIRIQNWRDGLTLYKHDSQIMSDSFDLQNNWGVELYRSGEMSGAREHFARSVELAPTWWTNWNNLGVIIEAEGDWDTALNYYRHAIDNGQYYLAYGNYARVLLKQNKWQEARS</sequence>
<feature type="transmembrane region" description="Helical" evidence="3">
    <location>
        <begin position="143"/>
        <end position="158"/>
    </location>
</feature>
<dbReference type="Gene3D" id="1.25.40.10">
    <property type="entry name" value="Tetratricopeptide repeat domain"/>
    <property type="match status" value="1"/>
</dbReference>
<dbReference type="AlphaFoldDB" id="A0A2M8L1Q9"/>
<keyword evidence="3" id="KW-0472">Membrane</keyword>
<name>A0A2M8L1Q9_9BACT</name>
<feature type="transmembrane region" description="Helical" evidence="3">
    <location>
        <begin position="205"/>
        <end position="232"/>
    </location>
</feature>
<comment type="caution">
    <text evidence="4">The sequence shown here is derived from an EMBL/GenBank/DDBJ whole genome shotgun (WGS) entry which is preliminary data.</text>
</comment>
<reference evidence="5" key="1">
    <citation type="submission" date="2017-09" db="EMBL/GenBank/DDBJ databases">
        <title>Depth-based differentiation of microbial function through sediment-hosted aquifers and enrichment of novel symbionts in the deep terrestrial subsurface.</title>
        <authorList>
            <person name="Probst A.J."/>
            <person name="Ladd B."/>
            <person name="Jarett J.K."/>
            <person name="Geller-Mcgrath D.E."/>
            <person name="Sieber C.M.K."/>
            <person name="Emerson J.B."/>
            <person name="Anantharaman K."/>
            <person name="Thomas B.C."/>
            <person name="Malmstrom R."/>
            <person name="Stieglmeier M."/>
            <person name="Klingl A."/>
            <person name="Woyke T."/>
            <person name="Ryan C.M."/>
            <person name="Banfield J.F."/>
        </authorList>
    </citation>
    <scope>NUCLEOTIDE SEQUENCE [LARGE SCALE GENOMIC DNA]</scope>
</reference>
<dbReference type="EMBL" id="PFEI01000109">
    <property type="protein sequence ID" value="PJE66865.1"/>
    <property type="molecule type" value="Genomic_DNA"/>
</dbReference>
<keyword evidence="2" id="KW-0802">TPR repeat</keyword>
<dbReference type="InterPro" id="IPR052346">
    <property type="entry name" value="O-mannosyl-transferase_TMTC"/>
</dbReference>
<evidence type="ECO:0000256" key="2">
    <source>
        <dbReference type="ARBA" id="ARBA00022803"/>
    </source>
</evidence>
<evidence type="ECO:0000313" key="5">
    <source>
        <dbReference type="Proteomes" id="UP000229766"/>
    </source>
</evidence>
<feature type="non-terminal residue" evidence="4">
    <location>
        <position position="493"/>
    </location>
</feature>
<keyword evidence="3" id="KW-1133">Transmembrane helix</keyword>
<feature type="transmembrane region" description="Helical" evidence="3">
    <location>
        <begin position="364"/>
        <end position="382"/>
    </location>
</feature>
<feature type="transmembrane region" description="Helical" evidence="3">
    <location>
        <begin position="309"/>
        <end position="326"/>
    </location>
</feature>
<dbReference type="Proteomes" id="UP000229766">
    <property type="component" value="Unassembled WGS sequence"/>
</dbReference>
<dbReference type="PANTHER" id="PTHR44227:SF3">
    <property type="entry name" value="PROTEIN O-MANNOSYL-TRANSFERASE TMTC4"/>
    <property type="match status" value="1"/>
</dbReference>
<feature type="transmembrane region" description="Helical" evidence="3">
    <location>
        <begin position="284"/>
        <end position="302"/>
    </location>
</feature>
<keyword evidence="1" id="KW-0677">Repeat</keyword>
<protein>
    <submittedName>
        <fullName evidence="4">Uncharacterized protein</fullName>
    </submittedName>
</protein>
<keyword evidence="3" id="KW-0812">Transmembrane</keyword>
<evidence type="ECO:0000256" key="3">
    <source>
        <dbReference type="SAM" id="Phobius"/>
    </source>
</evidence>
<feature type="transmembrane region" description="Helical" evidence="3">
    <location>
        <begin position="86"/>
        <end position="107"/>
    </location>
</feature>
<gene>
    <name evidence="4" type="ORF">COU93_01935</name>
</gene>
<feature type="transmembrane region" description="Helical" evidence="3">
    <location>
        <begin position="338"/>
        <end position="357"/>
    </location>
</feature>
<organism evidence="4 5">
    <name type="scientific">Candidatus Shapirobacteria bacterium CG10_big_fil_rev_8_21_14_0_10_36_6</name>
    <dbReference type="NCBI Taxonomy" id="1974886"/>
    <lineage>
        <taxon>Bacteria</taxon>
        <taxon>Candidatus Shapironibacteriota</taxon>
    </lineage>
</organism>
<evidence type="ECO:0000256" key="1">
    <source>
        <dbReference type="ARBA" id="ARBA00022737"/>
    </source>
</evidence>
<accession>A0A2M8L1Q9</accession>
<proteinExistence type="predicted"/>
<dbReference type="SUPFAM" id="SSF48452">
    <property type="entry name" value="TPR-like"/>
    <property type="match status" value="1"/>
</dbReference>
<dbReference type="InterPro" id="IPR011990">
    <property type="entry name" value="TPR-like_helical_dom_sf"/>
</dbReference>